<dbReference type="AlphaFoldDB" id="A0AAQ3K4D6"/>
<evidence type="ECO:0000313" key="2">
    <source>
        <dbReference type="Proteomes" id="UP001327560"/>
    </source>
</evidence>
<organism evidence="1 2">
    <name type="scientific">Canna indica</name>
    <name type="common">Indian-shot</name>
    <dbReference type="NCBI Taxonomy" id="4628"/>
    <lineage>
        <taxon>Eukaryota</taxon>
        <taxon>Viridiplantae</taxon>
        <taxon>Streptophyta</taxon>
        <taxon>Embryophyta</taxon>
        <taxon>Tracheophyta</taxon>
        <taxon>Spermatophyta</taxon>
        <taxon>Magnoliopsida</taxon>
        <taxon>Liliopsida</taxon>
        <taxon>Zingiberales</taxon>
        <taxon>Cannaceae</taxon>
        <taxon>Canna</taxon>
    </lineage>
</organism>
<gene>
    <name evidence="1" type="ORF">Cni_G10392</name>
</gene>
<sequence>MGFRKNGFSCEGERNNERRSSKLISWETITKNKKYGGLGIRDLQTVRKVAMTERVLPLLNKENRKWCEMLNHQCKRWHPWMKVSGKDLSKNGKAIAGCLATLKDGLKICIGNGKNTNLWRDPWISIVPLSIWPTFIDVEELEKYAMVDELIKDRGWNDELLDTCFGNGLRRLIEECSINVAEGKDRWVWIHSKDG</sequence>
<keyword evidence="2" id="KW-1185">Reference proteome</keyword>
<dbReference type="Proteomes" id="UP001327560">
    <property type="component" value="Chromosome 3"/>
</dbReference>
<reference evidence="1 2" key="1">
    <citation type="submission" date="2023-10" db="EMBL/GenBank/DDBJ databases">
        <title>Chromosome-scale genome assembly provides insights into flower coloration mechanisms of Canna indica.</title>
        <authorList>
            <person name="Li C."/>
        </authorList>
    </citation>
    <scope>NUCLEOTIDE SEQUENCE [LARGE SCALE GENOMIC DNA]</scope>
    <source>
        <tissue evidence="1">Flower</tissue>
    </source>
</reference>
<protein>
    <submittedName>
        <fullName evidence="1">Uncharacterized protein</fullName>
    </submittedName>
</protein>
<dbReference type="EMBL" id="CP136892">
    <property type="protein sequence ID" value="WOL01675.1"/>
    <property type="molecule type" value="Genomic_DNA"/>
</dbReference>
<evidence type="ECO:0000313" key="1">
    <source>
        <dbReference type="EMBL" id="WOL01675.1"/>
    </source>
</evidence>
<name>A0AAQ3K4D6_9LILI</name>
<proteinExistence type="predicted"/>
<accession>A0AAQ3K4D6</accession>